<dbReference type="InterPro" id="IPR001180">
    <property type="entry name" value="CNH_dom"/>
</dbReference>
<dbReference type="PANTHER" id="PTHR12894">
    <property type="entry name" value="CNH DOMAIN CONTAINING"/>
    <property type="match status" value="1"/>
</dbReference>
<proteinExistence type="predicted"/>
<reference evidence="3" key="1">
    <citation type="journal article" date="2012" name="Proc. Natl. Acad. Sci. U.S.A.">
        <title>Antigenic diversity is generated by distinct evolutionary mechanisms in African trypanosome species.</title>
        <authorList>
            <person name="Jackson A.P."/>
            <person name="Berry A."/>
            <person name="Aslett M."/>
            <person name="Allison H.C."/>
            <person name="Burton P."/>
            <person name="Vavrova-Anderson J."/>
            <person name="Brown R."/>
            <person name="Browne H."/>
            <person name="Corton N."/>
            <person name="Hauser H."/>
            <person name="Gamble J."/>
            <person name="Gilderthorp R."/>
            <person name="Marcello L."/>
            <person name="McQuillan J."/>
            <person name="Otto T.D."/>
            <person name="Quail M.A."/>
            <person name="Sanders M.J."/>
            <person name="van Tonder A."/>
            <person name="Ginger M.L."/>
            <person name="Field M.C."/>
            <person name="Barry J.D."/>
            <person name="Hertz-Fowler C."/>
            <person name="Berriman M."/>
        </authorList>
    </citation>
    <scope>NUCLEOTIDE SEQUENCE</scope>
    <source>
        <strain evidence="3">Y486</strain>
    </source>
</reference>
<dbReference type="AlphaFoldDB" id="G0U4P6"/>
<organism evidence="3">
    <name type="scientific">Trypanosoma vivax (strain Y486)</name>
    <dbReference type="NCBI Taxonomy" id="1055687"/>
    <lineage>
        <taxon>Eukaryota</taxon>
        <taxon>Discoba</taxon>
        <taxon>Euglenozoa</taxon>
        <taxon>Kinetoplastea</taxon>
        <taxon>Metakinetoplastina</taxon>
        <taxon>Trypanosomatida</taxon>
        <taxon>Trypanosomatidae</taxon>
        <taxon>Trypanosoma</taxon>
        <taxon>Duttonella</taxon>
    </lineage>
</organism>
<dbReference type="VEuPathDB" id="TriTrypDB:TvY486_1014530"/>
<evidence type="ECO:0000259" key="2">
    <source>
        <dbReference type="PROSITE" id="PS50219"/>
    </source>
</evidence>
<dbReference type="GO" id="GO:0006914">
    <property type="term" value="P:autophagy"/>
    <property type="evidence" value="ECO:0007669"/>
    <property type="project" value="TreeGrafter"/>
</dbReference>
<dbReference type="EMBL" id="HE573026">
    <property type="protein sequence ID" value="CCC52410.1"/>
    <property type="molecule type" value="Genomic_DNA"/>
</dbReference>
<feature type="region of interest" description="Disordered" evidence="1">
    <location>
        <begin position="475"/>
        <end position="498"/>
    </location>
</feature>
<evidence type="ECO:0000313" key="3">
    <source>
        <dbReference type="EMBL" id="CCC52410.1"/>
    </source>
</evidence>
<evidence type="ECO:0000256" key="1">
    <source>
        <dbReference type="SAM" id="MobiDB-lite"/>
    </source>
</evidence>
<feature type="compositionally biased region" description="Polar residues" evidence="1">
    <location>
        <begin position="481"/>
        <end position="498"/>
    </location>
</feature>
<accession>G0U4P6</accession>
<dbReference type="GO" id="GO:0005737">
    <property type="term" value="C:cytoplasm"/>
    <property type="evidence" value="ECO:0007669"/>
    <property type="project" value="TreeGrafter"/>
</dbReference>
<dbReference type="PANTHER" id="PTHR12894:SF46">
    <property type="entry name" value="CNH DOMAIN-CONTAINING PROTEIN"/>
    <property type="match status" value="1"/>
</dbReference>
<name>G0U4P6_TRYVY</name>
<protein>
    <recommendedName>
        <fullName evidence="2">CNH domain-containing protein</fullName>
    </recommendedName>
</protein>
<dbReference type="GO" id="GO:0016020">
    <property type="term" value="C:membrane"/>
    <property type="evidence" value="ECO:0007669"/>
    <property type="project" value="TreeGrafter"/>
</dbReference>
<dbReference type="GO" id="GO:0034058">
    <property type="term" value="P:endosomal vesicle fusion"/>
    <property type="evidence" value="ECO:0007669"/>
    <property type="project" value="TreeGrafter"/>
</dbReference>
<sequence>MLAVKYLLKLYDMPPENGQISAFDTYGNTVFTGTDRGVLLKFIVEGAVSPDAVQKMTAEAVNGNSKPGLRICTSSTQGQTPKEDTRFDVSVSASQLEKIYTTLVQRTVLTQGQRKIERIQHSRTHNLIFVLCEQRLLVLNSVNFSMIQTIAHRVGTFFVSDSRQNAQARSGCHVICATALHSRELRVFEFDVSQGKQSRASLVQELVLPEPVQVLVTYGNIACVGMRGGYCLLSLVDGNSCGVLPLGKDKHPLLAAGDGEVFMRYDQSIFSVSMRSMPSGRVLGRTIQLGDEARHVMVRHPFLFAFTEHYCDVYSLYDDDVSERLPLPGCLYGSQLGRGDFLYVASGTKIWMAGLHSLRHQLADLVEQFKVEEAFHLLDSQRSRSTLDWQGIELELHIMVGFAYLHRCRPKEAMLHFNDHIDPRDLLLLLPECIPPGPDEYSSELREFLERYGAKRTQDEVKGSASSLAVDTGVRQEGKVSASSMDESSRSGSNSMSDTHVTEGFWSGWEGCCPYNTYAGELEKAWLETFDTFPLLPRSGIGKEEVAVRQVTEWGAINSETFIQRSWEAFKDEITIYFRSRLSYASSVYARAMEYALLVLALESKDHRSAYRVVTSSSSLRIEDCYDMLCMLREYRLLACLLHRRGYVHYMCHILETRVLVSSLLPPHVKGDGRLSGCRPAYQCTPANAHVLLDRLLQQQTGGLNVVGTQSPAYSKPMFVGDEGALSSISADDTSSLPPSLSEVMYLIEQLNISALQELLLENQEAVTVVDEEGNSILHVLFSLFSVLDFPPSEDDSERSAKAAALLNLILPCTLMFMDHGATTSTVNLHGLTCLDVLAVVQGGAFFDVVVSVLLAGRDIREATVAASRQQEGLAGSHLALSPVREGRGK</sequence>
<gene>
    <name evidence="3" type="ORF">TVY486_1014530</name>
</gene>
<dbReference type="PROSITE" id="PS50219">
    <property type="entry name" value="CNH"/>
    <property type="match status" value="1"/>
</dbReference>
<feature type="domain" description="CNH" evidence="2">
    <location>
        <begin position="17"/>
        <end position="340"/>
    </location>
</feature>
<dbReference type="InterPro" id="IPR032914">
    <property type="entry name" value="Vam6/VPS39/TRAP1"/>
</dbReference>